<organism evidence="1 2">
    <name type="scientific">Sporothrix brasiliensis 5110</name>
    <dbReference type="NCBI Taxonomy" id="1398154"/>
    <lineage>
        <taxon>Eukaryota</taxon>
        <taxon>Fungi</taxon>
        <taxon>Dikarya</taxon>
        <taxon>Ascomycota</taxon>
        <taxon>Pezizomycotina</taxon>
        <taxon>Sordariomycetes</taxon>
        <taxon>Sordariomycetidae</taxon>
        <taxon>Ophiostomatales</taxon>
        <taxon>Ophiostomataceae</taxon>
        <taxon>Sporothrix</taxon>
    </lineage>
</organism>
<dbReference type="RefSeq" id="XP_040616587.1">
    <property type="nucleotide sequence ID" value="XM_040766243.1"/>
</dbReference>
<name>A0A0C2IU96_9PEZI</name>
<sequence length="126" mass="13902">MAKELKLLTREAVHLPQMGVGCVVVEVKLLGESVEEFGEYRQRRLVDEAEELAKEMAEKLTKEMAEQLAVELDVKLVGEVIQTSILAKTGCQIGSSTREAWNGCWHTTKCRCCNDSTTTGSEVSPS</sequence>
<proteinExistence type="predicted"/>
<dbReference type="PROSITE" id="PS51257">
    <property type="entry name" value="PROKAR_LIPOPROTEIN"/>
    <property type="match status" value="1"/>
</dbReference>
<protein>
    <submittedName>
        <fullName evidence="1">Uncharacterized protein</fullName>
    </submittedName>
</protein>
<gene>
    <name evidence="1" type="ORF">SPBR_07992</name>
</gene>
<comment type="caution">
    <text evidence="1">The sequence shown here is derived from an EMBL/GenBank/DDBJ whole genome shotgun (WGS) entry which is preliminary data.</text>
</comment>
<dbReference type="GeneID" id="63681164"/>
<reference evidence="1 2" key="1">
    <citation type="journal article" date="2014" name="BMC Genomics">
        <title>Comparative genomics of the major fungal agents of human and animal Sporotrichosis: Sporothrix schenckii and Sporothrix brasiliensis.</title>
        <authorList>
            <person name="Teixeira M.M."/>
            <person name="de Almeida L.G."/>
            <person name="Kubitschek-Barreira P."/>
            <person name="Alves F.L."/>
            <person name="Kioshima E.S."/>
            <person name="Abadio A.K."/>
            <person name="Fernandes L."/>
            <person name="Derengowski L.S."/>
            <person name="Ferreira K.S."/>
            <person name="Souza R.C."/>
            <person name="Ruiz J.C."/>
            <person name="de Andrade N.C."/>
            <person name="Paes H.C."/>
            <person name="Nicola A.M."/>
            <person name="Albuquerque P."/>
            <person name="Gerber A.L."/>
            <person name="Martins V.P."/>
            <person name="Peconick L.D."/>
            <person name="Neto A.V."/>
            <person name="Chaucanez C.B."/>
            <person name="Silva P.A."/>
            <person name="Cunha O.L."/>
            <person name="de Oliveira F.F."/>
            <person name="dos Santos T.C."/>
            <person name="Barros A.L."/>
            <person name="Soares M.A."/>
            <person name="de Oliveira L.M."/>
            <person name="Marini M.M."/>
            <person name="Villalobos-Duno H."/>
            <person name="Cunha M.M."/>
            <person name="de Hoog S."/>
            <person name="da Silveira J.F."/>
            <person name="Henrissat B."/>
            <person name="Nino-Vega G.A."/>
            <person name="Cisalpino P.S."/>
            <person name="Mora-Montes H.M."/>
            <person name="Almeida S.R."/>
            <person name="Stajich J.E."/>
            <person name="Lopes-Bezerra L.M."/>
            <person name="Vasconcelos A.T."/>
            <person name="Felipe M.S."/>
        </authorList>
    </citation>
    <scope>NUCLEOTIDE SEQUENCE [LARGE SCALE GENOMIC DNA]</scope>
    <source>
        <strain evidence="1 2">5110</strain>
    </source>
</reference>
<dbReference type="EMBL" id="AWTV01000009">
    <property type="protein sequence ID" value="KIH88577.1"/>
    <property type="molecule type" value="Genomic_DNA"/>
</dbReference>
<dbReference type="AlphaFoldDB" id="A0A0C2IU96"/>
<accession>A0A0C2IU96</accession>
<dbReference type="HOGENOM" id="CLU_1983009_0_0_1"/>
<dbReference type="Proteomes" id="UP000031575">
    <property type="component" value="Unassembled WGS sequence"/>
</dbReference>
<keyword evidence="2" id="KW-1185">Reference proteome</keyword>
<evidence type="ECO:0000313" key="1">
    <source>
        <dbReference type="EMBL" id="KIH88577.1"/>
    </source>
</evidence>
<dbReference type="VEuPathDB" id="FungiDB:SPBR_07992"/>
<evidence type="ECO:0000313" key="2">
    <source>
        <dbReference type="Proteomes" id="UP000031575"/>
    </source>
</evidence>